<dbReference type="Proteomes" id="UP000281549">
    <property type="component" value="Unassembled WGS sequence"/>
</dbReference>
<evidence type="ECO:0008006" key="4">
    <source>
        <dbReference type="Google" id="ProtNLM"/>
    </source>
</evidence>
<protein>
    <recommendedName>
        <fullName evidence="4">Fungal-type protein kinase domain-containing protein</fullName>
    </recommendedName>
</protein>
<evidence type="ECO:0000313" key="3">
    <source>
        <dbReference type="Proteomes" id="UP000281549"/>
    </source>
</evidence>
<sequence length="250" mass="28951">MESKLFGEADDDWIESVTGIDTKRRLWNTYTIDDSIVPSPSFKDRFDQISRVFHLEKEAGRRIYLNLFLADIVDREEFQGKLRIFPELEMSITKVVGGKRRKLGGKHDYTIGFGQGLYPFGQKTPPKELHLVAIEGSRNWEEQNLWQCVAEAATIFRVRKDAKKAKCSVWGVLTNATDWIFIHIDEDGKLHRSTKFLLNLPDFHENEVFFIYRLLYHVVDQCFRACTPPGSEESLNTADHATDFENDDSQ</sequence>
<evidence type="ECO:0000256" key="1">
    <source>
        <dbReference type="SAM" id="MobiDB-lite"/>
    </source>
</evidence>
<evidence type="ECO:0000313" key="2">
    <source>
        <dbReference type="EMBL" id="RKP15920.1"/>
    </source>
</evidence>
<proteinExistence type="predicted"/>
<organism evidence="2 3">
    <name type="scientific">Rozella allomycis (strain CSF55)</name>
    <dbReference type="NCBI Taxonomy" id="988480"/>
    <lineage>
        <taxon>Eukaryota</taxon>
        <taxon>Fungi</taxon>
        <taxon>Fungi incertae sedis</taxon>
        <taxon>Cryptomycota</taxon>
        <taxon>Cryptomycota incertae sedis</taxon>
        <taxon>Rozella</taxon>
    </lineage>
</organism>
<name>A0A4P9YCN1_ROZAC</name>
<dbReference type="AlphaFoldDB" id="A0A4P9YCN1"/>
<accession>A0A4P9YCN1</accession>
<feature type="region of interest" description="Disordered" evidence="1">
    <location>
        <begin position="230"/>
        <end position="250"/>
    </location>
</feature>
<dbReference type="EMBL" id="ML007348">
    <property type="protein sequence ID" value="RKP15920.1"/>
    <property type="molecule type" value="Genomic_DNA"/>
</dbReference>
<gene>
    <name evidence="2" type="ORF">ROZALSC1DRAFT_31907</name>
</gene>
<reference evidence="3" key="1">
    <citation type="journal article" date="2018" name="Nat. Microbiol.">
        <title>Leveraging single-cell genomics to expand the fungal tree of life.</title>
        <authorList>
            <person name="Ahrendt S.R."/>
            <person name="Quandt C.A."/>
            <person name="Ciobanu D."/>
            <person name="Clum A."/>
            <person name="Salamov A."/>
            <person name="Andreopoulos B."/>
            <person name="Cheng J.F."/>
            <person name="Woyke T."/>
            <person name="Pelin A."/>
            <person name="Henrissat B."/>
            <person name="Reynolds N.K."/>
            <person name="Benny G.L."/>
            <person name="Smith M.E."/>
            <person name="James T.Y."/>
            <person name="Grigoriev I.V."/>
        </authorList>
    </citation>
    <scope>NUCLEOTIDE SEQUENCE [LARGE SCALE GENOMIC DNA]</scope>
    <source>
        <strain evidence="3">CSF55</strain>
    </source>
</reference>